<sequence>MIRFLRRRRRPAPLIPPPPPREPVVRTGVVIVDGTPHDVAPALRAALLPTGLPTEVIDPGDLDTGADVVVLLLPVRSRRPLSPTATDALSLLGGFAATPGTSFRSRIVVAWHLRAEARRELSAPRTDGRLWNAGDLLLGTSWSRELAHHRGDEPEAVRCRSGRVERMVTSPTHHRLGLTVAGEVLRTLRALDPHLLHTLCVEVPDHSATPTLTWTGAPAVAATVRTRLAAP</sequence>
<organism evidence="2 3">
    <name type="scientific">Saccharothrix algeriensis</name>
    <dbReference type="NCBI Taxonomy" id="173560"/>
    <lineage>
        <taxon>Bacteria</taxon>
        <taxon>Bacillati</taxon>
        <taxon>Actinomycetota</taxon>
        <taxon>Actinomycetes</taxon>
        <taxon>Pseudonocardiales</taxon>
        <taxon>Pseudonocardiaceae</taxon>
        <taxon>Saccharothrix</taxon>
    </lineage>
</organism>
<feature type="region of interest" description="Disordered" evidence="1">
    <location>
        <begin position="1"/>
        <end position="20"/>
    </location>
</feature>
<protein>
    <submittedName>
        <fullName evidence="2">Uncharacterized protein</fullName>
    </submittedName>
</protein>
<evidence type="ECO:0000313" key="3">
    <source>
        <dbReference type="Proteomes" id="UP001195724"/>
    </source>
</evidence>
<accession>A0ABS2SEM4</accession>
<feature type="compositionally biased region" description="Basic residues" evidence="1">
    <location>
        <begin position="1"/>
        <end position="11"/>
    </location>
</feature>
<comment type="caution">
    <text evidence="2">The sequence shown here is derived from an EMBL/GenBank/DDBJ whole genome shotgun (WGS) entry which is preliminary data.</text>
</comment>
<dbReference type="EMBL" id="JAFBCL010000001">
    <property type="protein sequence ID" value="MBM7814713.1"/>
    <property type="molecule type" value="Genomic_DNA"/>
</dbReference>
<gene>
    <name evidence="2" type="ORF">JOE68_005578</name>
</gene>
<keyword evidence="3" id="KW-1185">Reference proteome</keyword>
<dbReference type="Proteomes" id="UP001195724">
    <property type="component" value="Unassembled WGS sequence"/>
</dbReference>
<evidence type="ECO:0000313" key="2">
    <source>
        <dbReference type="EMBL" id="MBM7814713.1"/>
    </source>
</evidence>
<proteinExistence type="predicted"/>
<dbReference type="RefSeq" id="WP_204845325.1">
    <property type="nucleotide sequence ID" value="NZ_JAFBCL010000001.1"/>
</dbReference>
<evidence type="ECO:0000256" key="1">
    <source>
        <dbReference type="SAM" id="MobiDB-lite"/>
    </source>
</evidence>
<reference evidence="2 3" key="1">
    <citation type="submission" date="2021-01" db="EMBL/GenBank/DDBJ databases">
        <title>Sequencing the genomes of 1000 actinobacteria strains.</title>
        <authorList>
            <person name="Klenk H.-P."/>
        </authorList>
    </citation>
    <scope>NUCLEOTIDE SEQUENCE [LARGE SCALE GENOMIC DNA]</scope>
    <source>
        <strain evidence="2 3">DSM 44581</strain>
    </source>
</reference>
<name>A0ABS2SEM4_9PSEU</name>